<comment type="cofactor">
    <cofactor evidence="1">
        <name>heme</name>
        <dbReference type="ChEBI" id="CHEBI:30413"/>
    </cofactor>
</comment>
<protein>
    <submittedName>
        <fullName evidence="10">Uncharacterized protein</fullName>
    </submittedName>
</protein>
<reference evidence="10 11" key="1">
    <citation type="journal article" date="2023" name="Plants (Basel)">
        <title>Bridging the Gap: Combining Genomics and Transcriptomics Approaches to Understand Stylosanthes scabra, an Orphan Legume from the Brazilian Caatinga.</title>
        <authorList>
            <person name="Ferreira-Neto J.R.C."/>
            <person name="da Silva M.D."/>
            <person name="Binneck E."/>
            <person name="de Melo N.F."/>
            <person name="da Silva R.H."/>
            <person name="de Melo A.L.T.M."/>
            <person name="Pandolfi V."/>
            <person name="Bustamante F.O."/>
            <person name="Brasileiro-Vidal A.C."/>
            <person name="Benko-Iseppon A.M."/>
        </authorList>
    </citation>
    <scope>NUCLEOTIDE SEQUENCE [LARGE SCALE GENOMIC DNA]</scope>
    <source>
        <tissue evidence="10">Leaves</tissue>
    </source>
</reference>
<dbReference type="PANTHER" id="PTHR47943">
    <property type="entry name" value="CYTOCHROME P450 93A3-LIKE"/>
    <property type="match status" value="1"/>
</dbReference>
<evidence type="ECO:0000256" key="3">
    <source>
        <dbReference type="ARBA" id="ARBA00010617"/>
    </source>
</evidence>
<keyword evidence="6" id="KW-0560">Oxidoreductase</keyword>
<gene>
    <name evidence="10" type="ORF">PIB30_055057</name>
</gene>
<evidence type="ECO:0000313" key="10">
    <source>
        <dbReference type="EMBL" id="MED6185238.1"/>
    </source>
</evidence>
<sequence length="137" mass="15655">MLFTELFEEEEAMLGSEVLGRVGIVKLGCNKAKRLPPGPSGLPILGSLLKLGANPHRDLHKLASTKTWTHHVPAPRPPQEAAKYISWDQRNLIFAEYGPYWRNMRKMCTLELLSQTKINSFKTTRQEEIDLFIKLVR</sequence>
<evidence type="ECO:0000313" key="11">
    <source>
        <dbReference type="Proteomes" id="UP001341840"/>
    </source>
</evidence>
<comment type="similarity">
    <text evidence="3">Belongs to the cytochrome P450 family.</text>
</comment>
<dbReference type="InterPro" id="IPR036396">
    <property type="entry name" value="Cyt_P450_sf"/>
</dbReference>
<dbReference type="Proteomes" id="UP001341840">
    <property type="component" value="Unassembled WGS sequence"/>
</dbReference>
<evidence type="ECO:0000256" key="2">
    <source>
        <dbReference type="ARBA" id="ARBA00004370"/>
    </source>
</evidence>
<comment type="caution">
    <text evidence="10">The sequence shown here is derived from an EMBL/GenBank/DDBJ whole genome shotgun (WGS) entry which is preliminary data.</text>
</comment>
<proteinExistence type="inferred from homology"/>
<evidence type="ECO:0000256" key="5">
    <source>
        <dbReference type="ARBA" id="ARBA00022723"/>
    </source>
</evidence>
<evidence type="ECO:0000256" key="7">
    <source>
        <dbReference type="ARBA" id="ARBA00023004"/>
    </source>
</evidence>
<evidence type="ECO:0000256" key="1">
    <source>
        <dbReference type="ARBA" id="ARBA00001971"/>
    </source>
</evidence>
<dbReference type="Gene3D" id="1.10.630.10">
    <property type="entry name" value="Cytochrome P450"/>
    <property type="match status" value="1"/>
</dbReference>
<keyword evidence="11" id="KW-1185">Reference proteome</keyword>
<comment type="subcellular location">
    <subcellularLocation>
        <location evidence="2">Membrane</location>
    </subcellularLocation>
</comment>
<evidence type="ECO:0000256" key="4">
    <source>
        <dbReference type="ARBA" id="ARBA00022617"/>
    </source>
</evidence>
<dbReference type="SUPFAM" id="SSF48264">
    <property type="entry name" value="Cytochrome P450"/>
    <property type="match status" value="1"/>
</dbReference>
<evidence type="ECO:0000256" key="9">
    <source>
        <dbReference type="ARBA" id="ARBA00023136"/>
    </source>
</evidence>
<keyword evidence="9" id="KW-0472">Membrane</keyword>
<keyword evidence="5" id="KW-0479">Metal-binding</keyword>
<name>A0ABU6WMC3_9FABA</name>
<organism evidence="10 11">
    <name type="scientific">Stylosanthes scabra</name>
    <dbReference type="NCBI Taxonomy" id="79078"/>
    <lineage>
        <taxon>Eukaryota</taxon>
        <taxon>Viridiplantae</taxon>
        <taxon>Streptophyta</taxon>
        <taxon>Embryophyta</taxon>
        <taxon>Tracheophyta</taxon>
        <taxon>Spermatophyta</taxon>
        <taxon>Magnoliopsida</taxon>
        <taxon>eudicotyledons</taxon>
        <taxon>Gunneridae</taxon>
        <taxon>Pentapetalae</taxon>
        <taxon>rosids</taxon>
        <taxon>fabids</taxon>
        <taxon>Fabales</taxon>
        <taxon>Fabaceae</taxon>
        <taxon>Papilionoideae</taxon>
        <taxon>50 kb inversion clade</taxon>
        <taxon>dalbergioids sensu lato</taxon>
        <taxon>Dalbergieae</taxon>
        <taxon>Pterocarpus clade</taxon>
        <taxon>Stylosanthes</taxon>
    </lineage>
</organism>
<keyword evidence="4" id="KW-0349">Heme</keyword>
<evidence type="ECO:0000256" key="6">
    <source>
        <dbReference type="ARBA" id="ARBA00023002"/>
    </source>
</evidence>
<accession>A0ABU6WMC3</accession>
<dbReference type="PANTHER" id="PTHR47943:SF2">
    <property type="entry name" value="CYTOCHROME P450"/>
    <property type="match status" value="1"/>
</dbReference>
<evidence type="ECO:0000256" key="8">
    <source>
        <dbReference type="ARBA" id="ARBA00023033"/>
    </source>
</evidence>
<keyword evidence="8" id="KW-0503">Monooxygenase</keyword>
<keyword evidence="7" id="KW-0408">Iron</keyword>
<dbReference type="EMBL" id="JASCZI010181668">
    <property type="protein sequence ID" value="MED6185238.1"/>
    <property type="molecule type" value="Genomic_DNA"/>
</dbReference>